<sequence>MIRTGRSEGWLRQPIETLPTWASFHGVSFNGIKIGPLPGFEDRGSTVIADRELEGGKVEPLLVVPKELIISRQNIELLAKSDRHLREVLDAAGDFGRTTRGAVLIFLLMQATICCPSIKDVGLLNPLTEYTKYLPDELLPTFWSEDEQELLTGTTLQPAVRAKLNSLLREFELVRTATEGIDWCAKYWWDEDNGLVTFDDWMCVDAMYRSRALEFPGVGDCMCPCVDMANHASGDATAALYETDQDGDGLLLLREGKKISREGEISITYGDDKGACENIFSYGFLEDSMTSARVMFLDLDIPDDDPLRPAKMFVSTAAPGFRLFEDTDGIDWESDFIWLVIVNEEDGLDFKVRQTVDGKREIQALWRDVELDDTSKLREQLKEDPLWDVYQLRATVLLQGRAESQIETLKNVGNPQRETSIREAPWRLAERLRTLELDLLERAIEVFETQKSRLLESAVVQQYLGLDGDGEGDEEIDFT</sequence>
<comment type="caution">
    <text evidence="1">The sequence shown here is derived from an EMBL/GenBank/DDBJ whole genome shotgun (WGS) entry which is preliminary data.</text>
</comment>
<evidence type="ECO:0000313" key="1">
    <source>
        <dbReference type="EMBL" id="KAJ8111769.1"/>
    </source>
</evidence>
<reference evidence="1" key="1">
    <citation type="submission" date="2022-11" db="EMBL/GenBank/DDBJ databases">
        <title>Genome Sequence of Boeremia exigua.</title>
        <authorList>
            <person name="Buettner E."/>
        </authorList>
    </citation>
    <scope>NUCLEOTIDE SEQUENCE</scope>
    <source>
        <strain evidence="1">CU02</strain>
    </source>
</reference>
<dbReference type="Proteomes" id="UP001153331">
    <property type="component" value="Unassembled WGS sequence"/>
</dbReference>
<organism evidence="1 2">
    <name type="scientific">Boeremia exigua</name>
    <dbReference type="NCBI Taxonomy" id="749465"/>
    <lineage>
        <taxon>Eukaryota</taxon>
        <taxon>Fungi</taxon>
        <taxon>Dikarya</taxon>
        <taxon>Ascomycota</taxon>
        <taxon>Pezizomycotina</taxon>
        <taxon>Dothideomycetes</taxon>
        <taxon>Pleosporomycetidae</taxon>
        <taxon>Pleosporales</taxon>
        <taxon>Pleosporineae</taxon>
        <taxon>Didymellaceae</taxon>
        <taxon>Boeremia</taxon>
    </lineage>
</organism>
<protein>
    <submittedName>
        <fullName evidence="1">Uncharacterized protein</fullName>
    </submittedName>
</protein>
<dbReference type="EMBL" id="JAPHNI010000376">
    <property type="protein sequence ID" value="KAJ8111769.1"/>
    <property type="molecule type" value="Genomic_DNA"/>
</dbReference>
<name>A0ACC2I998_9PLEO</name>
<keyword evidence="2" id="KW-1185">Reference proteome</keyword>
<gene>
    <name evidence="1" type="ORF">OPT61_g5712</name>
</gene>
<proteinExistence type="predicted"/>
<evidence type="ECO:0000313" key="2">
    <source>
        <dbReference type="Proteomes" id="UP001153331"/>
    </source>
</evidence>
<accession>A0ACC2I998</accession>